<proteinExistence type="predicted"/>
<dbReference type="AlphaFoldDB" id="A0A5M9ZCV6"/>
<keyword evidence="1" id="KW-0472">Membrane</keyword>
<dbReference type="EMBL" id="RZJP01000002">
    <property type="protein sequence ID" value="KAA8816437.1"/>
    <property type="molecule type" value="Genomic_DNA"/>
</dbReference>
<reference evidence="2 3" key="1">
    <citation type="journal article" date="2019" name="Syst. Appl. Microbiol.">
        <title>Characterization of Bifidobacterium species in feaces of the Egyptian fruit bat: Description of B. vespertilionis sp. nov. and B. rousetti sp. nov.</title>
        <authorList>
            <person name="Modesto M."/>
            <person name="Satti M."/>
            <person name="Watanabe K."/>
            <person name="Puglisi E."/>
            <person name="Morelli L."/>
            <person name="Huang C.-H."/>
            <person name="Liou J.-S."/>
            <person name="Miyashita M."/>
            <person name="Tamura T."/>
            <person name="Saito S."/>
            <person name="Mori K."/>
            <person name="Huang L."/>
            <person name="Sciavilla P."/>
            <person name="Sandri C."/>
            <person name="Spiezio C."/>
            <person name="Vitali F."/>
            <person name="Cavalieri D."/>
            <person name="Perpetuini G."/>
            <person name="Tofalo R."/>
            <person name="Bonetti A."/>
            <person name="Arita M."/>
            <person name="Mattarelli P."/>
        </authorList>
    </citation>
    <scope>NUCLEOTIDE SEQUENCE [LARGE SCALE GENOMIC DNA]</scope>
    <source>
        <strain evidence="2 3">RST27</strain>
    </source>
</reference>
<dbReference type="InterPro" id="IPR025338">
    <property type="entry name" value="DUF4244"/>
</dbReference>
<evidence type="ECO:0000313" key="2">
    <source>
        <dbReference type="EMBL" id="KAA8816437.1"/>
    </source>
</evidence>
<organism evidence="2 3">
    <name type="scientific">Bifidobacterium callitrichos</name>
    <dbReference type="NCBI Taxonomy" id="762209"/>
    <lineage>
        <taxon>Bacteria</taxon>
        <taxon>Bacillati</taxon>
        <taxon>Actinomycetota</taxon>
        <taxon>Actinomycetes</taxon>
        <taxon>Bifidobacteriales</taxon>
        <taxon>Bifidobacteriaceae</taxon>
        <taxon>Bifidobacterium</taxon>
    </lineage>
</organism>
<name>A0A5M9ZCV6_9BIFI</name>
<accession>A0A5M9ZCV6</accession>
<keyword evidence="1" id="KW-0812">Transmembrane</keyword>
<feature type="transmembrane region" description="Helical" evidence="1">
    <location>
        <begin position="40"/>
        <end position="58"/>
    </location>
</feature>
<evidence type="ECO:0000313" key="3">
    <source>
        <dbReference type="Proteomes" id="UP000326060"/>
    </source>
</evidence>
<dbReference type="Pfam" id="PF14029">
    <property type="entry name" value="DUF4244"/>
    <property type="match status" value="1"/>
</dbReference>
<keyword evidence="1" id="KW-1133">Transmembrane helix</keyword>
<evidence type="ECO:0000256" key="1">
    <source>
        <dbReference type="SAM" id="Phobius"/>
    </source>
</evidence>
<gene>
    <name evidence="2" type="ORF">EMB92_05885</name>
</gene>
<dbReference type="Proteomes" id="UP000326060">
    <property type="component" value="Unassembled WGS sequence"/>
</dbReference>
<dbReference type="RefSeq" id="WP_150394109.1">
    <property type="nucleotide sequence ID" value="NZ_RZJP01000002.1"/>
</dbReference>
<sequence>MMNTKINNMLTSAKARLYMLDARIRTLTAEPEEGAATVEYAAVTVAAVSLGGILWTILKSKEFKALVHKVFTTIFEAVTTGTFAA</sequence>
<protein>
    <submittedName>
        <fullName evidence="2">DUF4244 domain-containing protein</fullName>
    </submittedName>
</protein>
<comment type="caution">
    <text evidence="2">The sequence shown here is derived from an EMBL/GenBank/DDBJ whole genome shotgun (WGS) entry which is preliminary data.</text>
</comment>